<dbReference type="Gene3D" id="3.40.50.720">
    <property type="entry name" value="NAD(P)-binding Rossmann-like Domain"/>
    <property type="match status" value="1"/>
</dbReference>
<feature type="binding site" evidence="7">
    <location>
        <position position="232"/>
    </location>
    <ligand>
        <name>shikimate</name>
        <dbReference type="ChEBI" id="CHEBI:36208"/>
    </ligand>
</feature>
<dbReference type="GO" id="GO:0050661">
    <property type="term" value="F:NADP binding"/>
    <property type="evidence" value="ECO:0007669"/>
    <property type="project" value="InterPro"/>
</dbReference>
<dbReference type="CDD" id="cd01065">
    <property type="entry name" value="NAD_bind_Shikimate_DH"/>
    <property type="match status" value="1"/>
</dbReference>
<dbReference type="GO" id="GO:0005829">
    <property type="term" value="C:cytosol"/>
    <property type="evidence" value="ECO:0007669"/>
    <property type="project" value="TreeGrafter"/>
</dbReference>
<dbReference type="Gene3D" id="3.40.50.10860">
    <property type="entry name" value="Leucine Dehydrogenase, chain A, domain 1"/>
    <property type="match status" value="1"/>
</dbReference>
<dbReference type="InterPro" id="IPR041121">
    <property type="entry name" value="SDH_C"/>
</dbReference>
<dbReference type="AlphaFoldDB" id="T2JNI3"/>
<keyword evidence="5 7" id="KW-0560">Oxidoreductase</keyword>
<dbReference type="GO" id="GO:0004764">
    <property type="term" value="F:shikimate 3-dehydrogenase (NADP+) activity"/>
    <property type="evidence" value="ECO:0007669"/>
    <property type="project" value="UniProtKB-UniRule"/>
</dbReference>
<dbReference type="GO" id="GO:0009073">
    <property type="term" value="P:aromatic amino acid family biosynthetic process"/>
    <property type="evidence" value="ECO:0007669"/>
    <property type="project" value="UniProtKB-KW"/>
</dbReference>
<dbReference type="GO" id="GO:0009423">
    <property type="term" value="P:chorismate biosynthetic process"/>
    <property type="evidence" value="ECO:0007669"/>
    <property type="project" value="UniProtKB-UniRule"/>
</dbReference>
<evidence type="ECO:0000256" key="1">
    <source>
        <dbReference type="ARBA" id="ARBA00004871"/>
    </source>
</evidence>
<feature type="binding site" evidence="7">
    <location>
        <begin position="21"/>
        <end position="23"/>
    </location>
    <ligand>
        <name>shikimate</name>
        <dbReference type="ChEBI" id="CHEBI:36208"/>
    </ligand>
</feature>
<name>T2JNI3_CROWT</name>
<dbReference type="PANTHER" id="PTHR21089">
    <property type="entry name" value="SHIKIMATE DEHYDROGENASE"/>
    <property type="match status" value="1"/>
</dbReference>
<dbReference type="SUPFAM" id="SSF53223">
    <property type="entry name" value="Aminoacid dehydrogenase-like, N-terminal domain"/>
    <property type="match status" value="1"/>
</dbReference>
<dbReference type="InterPro" id="IPR013708">
    <property type="entry name" value="Shikimate_DH-bd_N"/>
</dbReference>
<feature type="binding site" evidence="7">
    <location>
        <position position="260"/>
    </location>
    <ligand>
        <name>shikimate</name>
        <dbReference type="ChEBI" id="CHEBI:36208"/>
    </ligand>
</feature>
<keyword evidence="4 7" id="KW-0521">NADP</keyword>
<evidence type="ECO:0000256" key="4">
    <source>
        <dbReference type="ARBA" id="ARBA00022857"/>
    </source>
</evidence>
<dbReference type="Pfam" id="PF08501">
    <property type="entry name" value="Shikimate_dh_N"/>
    <property type="match status" value="1"/>
</dbReference>
<evidence type="ECO:0000256" key="3">
    <source>
        <dbReference type="ARBA" id="ARBA00022605"/>
    </source>
</evidence>
<dbReference type="SUPFAM" id="SSF51735">
    <property type="entry name" value="NAD(P)-binding Rossmann-fold domains"/>
    <property type="match status" value="1"/>
</dbReference>
<comment type="function">
    <text evidence="7">Involved in the biosynthesis of the chorismate, which leads to the biosynthesis of aromatic amino acids. Catalyzes the reversible NADPH linked reduction of 3-dehydroshikimate (DHSA) to yield shikimate (SA).</text>
</comment>
<evidence type="ECO:0000256" key="6">
    <source>
        <dbReference type="ARBA" id="ARBA00023141"/>
    </source>
</evidence>
<comment type="catalytic activity">
    <reaction evidence="7">
        <text>shikimate + NADP(+) = 3-dehydroshikimate + NADPH + H(+)</text>
        <dbReference type="Rhea" id="RHEA:17737"/>
        <dbReference type="ChEBI" id="CHEBI:15378"/>
        <dbReference type="ChEBI" id="CHEBI:16630"/>
        <dbReference type="ChEBI" id="CHEBI:36208"/>
        <dbReference type="ChEBI" id="CHEBI:57783"/>
        <dbReference type="ChEBI" id="CHEBI:58349"/>
        <dbReference type="EC" id="1.1.1.25"/>
    </reaction>
</comment>
<feature type="binding site" evidence="7">
    <location>
        <position position="93"/>
    </location>
    <ligand>
        <name>shikimate</name>
        <dbReference type="ChEBI" id="CHEBI:36208"/>
    </ligand>
</feature>
<dbReference type="PANTHER" id="PTHR21089:SF1">
    <property type="entry name" value="BIFUNCTIONAL 3-DEHYDROQUINATE DEHYDRATASE_SHIKIMATE DEHYDROGENASE, CHLOROPLASTIC"/>
    <property type="match status" value="1"/>
</dbReference>
<dbReference type="EMBL" id="CAQN01000450">
    <property type="protein sequence ID" value="CCQ66606.1"/>
    <property type="molecule type" value="Genomic_DNA"/>
</dbReference>
<dbReference type="HAMAP" id="MF_00222">
    <property type="entry name" value="Shikimate_DH_AroE"/>
    <property type="match status" value="1"/>
</dbReference>
<feature type="binding site" evidence="7">
    <location>
        <position position="108"/>
    </location>
    <ligand>
        <name>shikimate</name>
        <dbReference type="ChEBI" id="CHEBI:36208"/>
    </ligand>
</feature>
<evidence type="ECO:0000256" key="5">
    <source>
        <dbReference type="ARBA" id="ARBA00023002"/>
    </source>
</evidence>
<keyword evidence="6 7" id="KW-0057">Aromatic amino acid biosynthesis</keyword>
<feature type="active site" description="Proton acceptor" evidence="7">
    <location>
        <position position="72"/>
    </location>
</feature>
<reference evidence="10 11" key="2">
    <citation type="submission" date="2013-09" db="EMBL/GenBank/DDBJ databases">
        <title>Whole genome comparison of six Crocosphaera watsonii strains with differing phenotypes.</title>
        <authorList>
            <person name="Bench S.R."/>
            <person name="Heller P."/>
            <person name="Frank I."/>
            <person name="Arciniega M."/>
            <person name="Shilova I.N."/>
            <person name="Zehr J.P."/>
        </authorList>
    </citation>
    <scope>NUCLEOTIDE SEQUENCE [LARGE SCALE GENOMIC DNA]</scope>
    <source>
        <strain evidence="10 11">WH 0402</strain>
    </source>
</reference>
<comment type="caution">
    <text evidence="7">Lacks conserved residue(s) required for the propagation of feature annotation.</text>
</comment>
<evidence type="ECO:0000256" key="2">
    <source>
        <dbReference type="ARBA" id="ARBA00012962"/>
    </source>
</evidence>
<gene>
    <name evidence="7" type="primary">aroE</name>
    <name evidence="10" type="ORF">CWATWH0402_2093</name>
</gene>
<organism evidence="10 11">
    <name type="scientific">Crocosphaera watsonii WH 0402</name>
    <dbReference type="NCBI Taxonomy" id="1284629"/>
    <lineage>
        <taxon>Bacteria</taxon>
        <taxon>Bacillati</taxon>
        <taxon>Cyanobacteriota</taxon>
        <taxon>Cyanophyceae</taxon>
        <taxon>Oscillatoriophycideae</taxon>
        <taxon>Chroococcales</taxon>
        <taxon>Aphanothecaceae</taxon>
        <taxon>Crocosphaera</taxon>
    </lineage>
</organism>
<evidence type="ECO:0000259" key="9">
    <source>
        <dbReference type="Pfam" id="PF18317"/>
    </source>
</evidence>
<dbReference type="GO" id="GO:0019632">
    <property type="term" value="P:shikimate metabolic process"/>
    <property type="evidence" value="ECO:0007669"/>
    <property type="project" value="InterPro"/>
</dbReference>
<feature type="binding site" evidence="7">
    <location>
        <position position="230"/>
    </location>
    <ligand>
        <name>NADP(+)</name>
        <dbReference type="ChEBI" id="CHEBI:58349"/>
    </ligand>
</feature>
<feature type="binding site" evidence="7">
    <location>
        <position position="68"/>
    </location>
    <ligand>
        <name>shikimate</name>
        <dbReference type="ChEBI" id="CHEBI:36208"/>
    </ligand>
</feature>
<dbReference type="Proteomes" id="UP000018130">
    <property type="component" value="Unassembled WGS sequence"/>
</dbReference>
<evidence type="ECO:0000256" key="7">
    <source>
        <dbReference type="HAMAP-Rule" id="MF_00222"/>
    </source>
</evidence>
<dbReference type="EC" id="1.1.1.25" evidence="2 7"/>
<dbReference type="InterPro" id="IPR046346">
    <property type="entry name" value="Aminoacid_DH-like_N_sf"/>
</dbReference>
<dbReference type="Pfam" id="PF18317">
    <property type="entry name" value="SDH_C"/>
    <property type="match status" value="1"/>
</dbReference>
<comment type="pathway">
    <text evidence="1 7">Metabolic intermediate biosynthesis; chorismate biosynthesis; chorismate from D-erythrose 4-phosphate and phosphoenolpyruvate: step 4/7.</text>
</comment>
<comment type="similarity">
    <text evidence="7">Belongs to the shikimate dehydrogenase family.</text>
</comment>
<accession>T2JNI3</accession>
<comment type="subunit">
    <text evidence="7">Homodimer.</text>
</comment>
<evidence type="ECO:0000259" key="8">
    <source>
        <dbReference type="Pfam" id="PF08501"/>
    </source>
</evidence>
<dbReference type="GO" id="GO:0008652">
    <property type="term" value="P:amino acid biosynthetic process"/>
    <property type="evidence" value="ECO:0007669"/>
    <property type="project" value="UniProtKB-KW"/>
</dbReference>
<keyword evidence="3 7" id="KW-0028">Amino-acid biosynthesis</keyword>
<dbReference type="InterPro" id="IPR022893">
    <property type="entry name" value="Shikimate_DH_fam"/>
</dbReference>
<feature type="domain" description="SDH C-terminal" evidence="9">
    <location>
        <begin position="253"/>
        <end position="268"/>
    </location>
</feature>
<evidence type="ECO:0000313" key="10">
    <source>
        <dbReference type="EMBL" id="CCQ66606.1"/>
    </source>
</evidence>
<comment type="caution">
    <text evidence="10">The sequence shown here is derived from an EMBL/GenBank/DDBJ whole genome shotgun (WGS) entry which is preliminary data.</text>
</comment>
<feature type="binding site" evidence="7">
    <location>
        <position position="253"/>
    </location>
    <ligand>
        <name>NADP(+)</name>
        <dbReference type="ChEBI" id="CHEBI:58349"/>
    </ligand>
</feature>
<dbReference type="NCBIfam" id="NF001314">
    <property type="entry name" value="PRK00258.2-2"/>
    <property type="match status" value="1"/>
</dbReference>
<dbReference type="UniPathway" id="UPA00053">
    <property type="reaction ID" value="UER00087"/>
</dbReference>
<proteinExistence type="inferred from homology"/>
<dbReference type="InterPro" id="IPR036291">
    <property type="entry name" value="NAD(P)-bd_dom_sf"/>
</dbReference>
<sequence length="310" mass="34018">MSILTGKTQLLGIIGDPVEHSLSPVMQNAAIEHLGVDYIYIPFPVKPENLAIALDGFANIGVMGFNATIPHKQAIIPLLSEITTTAQLVGAVNTVWRTETGWKGTNTDVMGFLAPLKPLKRPWNTLKPIILGNGGAARAVVVGLAELGCPEIAVLGRDQGKLEEFKQSWHNSDLKASVTVHSWDELSGLVSESQLIVNSTPIGMFPHTDNSPVDSHIWGKCPENAIAYDLIYNPSPTQFLKDAQQQGLKIIDGLDMLVYQGAAALEIWVEKYSPWRSDESSFETISFYLILSSYHLFLLNHYAIINREVS</sequence>
<feature type="binding site" evidence="7">
    <location>
        <begin position="132"/>
        <end position="136"/>
    </location>
    <ligand>
        <name>NADP(+)</name>
        <dbReference type="ChEBI" id="CHEBI:58349"/>
    </ligand>
</feature>
<feature type="domain" description="Shikimate dehydrogenase substrate binding N-terminal" evidence="8">
    <location>
        <begin position="13"/>
        <end position="95"/>
    </location>
</feature>
<dbReference type="NCBIfam" id="TIGR00507">
    <property type="entry name" value="aroE"/>
    <property type="match status" value="1"/>
</dbReference>
<reference evidence="10 11" key="1">
    <citation type="submission" date="2013-01" db="EMBL/GenBank/DDBJ databases">
        <authorList>
            <person name="Bench S."/>
        </authorList>
    </citation>
    <scope>NUCLEOTIDE SEQUENCE [LARGE SCALE GENOMIC DNA]</scope>
    <source>
        <strain evidence="10 11">WH 0402</strain>
    </source>
</reference>
<evidence type="ECO:0000313" key="11">
    <source>
        <dbReference type="Proteomes" id="UP000018130"/>
    </source>
</evidence>
<dbReference type="InterPro" id="IPR011342">
    <property type="entry name" value="Shikimate_DH"/>
</dbReference>
<protein>
    <recommendedName>
        <fullName evidence="2 7">Shikimate dehydrogenase (NADP(+))</fullName>
        <shortName evidence="7">SDH</shortName>
        <ecNumber evidence="2 7">1.1.1.25</ecNumber>
    </recommendedName>
</protein>